<proteinExistence type="predicted"/>
<comment type="caution">
    <text evidence="2">The sequence shown here is derived from an EMBL/GenBank/DDBJ whole genome shotgun (WGS) entry which is preliminary data.</text>
</comment>
<organism evidence="2 3">
    <name type="scientific">Streptomyces graminearus</name>
    <dbReference type="NCBI Taxonomy" id="284030"/>
    <lineage>
        <taxon>Bacteria</taxon>
        <taxon>Bacillati</taxon>
        <taxon>Actinomycetota</taxon>
        <taxon>Actinomycetes</taxon>
        <taxon>Kitasatosporales</taxon>
        <taxon>Streptomycetaceae</taxon>
        <taxon>Streptomyces</taxon>
    </lineage>
</organism>
<keyword evidence="3" id="KW-1185">Reference proteome</keyword>
<accession>A0ABN3KXN5</accession>
<sequence>MATCRDRGPKQEAASTPQPPHLDRELDMSQEIVQTVTITGDSVRRSDVISVGGIPHVVADVREVNGRRKLLQFEDGNTYVLPRTMTIEVTRVYIPRRTTAPAQGRMTVPGKAGAQAQPARRMLGATLGVRY</sequence>
<gene>
    <name evidence="2" type="ORF">GCM10010422_12190</name>
</gene>
<dbReference type="Proteomes" id="UP001501721">
    <property type="component" value="Unassembled WGS sequence"/>
</dbReference>
<reference evidence="2 3" key="1">
    <citation type="journal article" date="2019" name="Int. J. Syst. Evol. Microbiol.">
        <title>The Global Catalogue of Microorganisms (GCM) 10K type strain sequencing project: providing services to taxonomists for standard genome sequencing and annotation.</title>
        <authorList>
            <consortium name="The Broad Institute Genomics Platform"/>
            <consortium name="The Broad Institute Genome Sequencing Center for Infectious Disease"/>
            <person name="Wu L."/>
            <person name="Ma J."/>
        </authorList>
    </citation>
    <scope>NUCLEOTIDE SEQUENCE [LARGE SCALE GENOMIC DNA]</scope>
    <source>
        <strain evidence="2 3">JCM 6923</strain>
    </source>
</reference>
<protein>
    <submittedName>
        <fullName evidence="2">Uncharacterized protein</fullName>
    </submittedName>
</protein>
<evidence type="ECO:0000313" key="2">
    <source>
        <dbReference type="EMBL" id="GAA2471378.1"/>
    </source>
</evidence>
<dbReference type="EMBL" id="BAAATL010000005">
    <property type="protein sequence ID" value="GAA2471378.1"/>
    <property type="molecule type" value="Genomic_DNA"/>
</dbReference>
<name>A0ABN3KXN5_9ACTN</name>
<evidence type="ECO:0000313" key="3">
    <source>
        <dbReference type="Proteomes" id="UP001501721"/>
    </source>
</evidence>
<evidence type="ECO:0000256" key="1">
    <source>
        <dbReference type="SAM" id="MobiDB-lite"/>
    </source>
</evidence>
<feature type="region of interest" description="Disordered" evidence="1">
    <location>
        <begin position="1"/>
        <end position="23"/>
    </location>
</feature>
<feature type="compositionally biased region" description="Basic and acidic residues" evidence="1">
    <location>
        <begin position="1"/>
        <end position="10"/>
    </location>
</feature>